<dbReference type="Pfam" id="PF05056">
    <property type="entry name" value="DUF674"/>
    <property type="match status" value="1"/>
</dbReference>
<gene>
    <name evidence="2" type="primary">LOC111458549</name>
</gene>
<dbReference type="GeneID" id="111458549"/>
<sequence length="194" mass="21633">MSTQNQTEILVRFKLVIDKKRKKILYAEADKNFFGVIFAILRLPVEDVVKLLSTGQDSPMVGSLGSLYRSLEALNITYYNQTQLNADLPTPITQSQILRLLQNYPSSGPKTYYTCSNTTHCCYSFSATYNIQCPKCHCKMASPASYVYEPNEARPIVGDFLKGGTVTYIVMDDLTVKPLPSSTISLSRNATFSA</sequence>
<evidence type="ECO:0000313" key="2">
    <source>
        <dbReference type="RefSeq" id="XP_022957060.1"/>
    </source>
</evidence>
<organism evidence="1 2">
    <name type="scientific">Cucurbita moschata</name>
    <name type="common">Winter crookneck squash</name>
    <name type="synonym">Cucurbita pepo var. moschata</name>
    <dbReference type="NCBI Taxonomy" id="3662"/>
    <lineage>
        <taxon>Eukaryota</taxon>
        <taxon>Viridiplantae</taxon>
        <taxon>Streptophyta</taxon>
        <taxon>Embryophyta</taxon>
        <taxon>Tracheophyta</taxon>
        <taxon>Spermatophyta</taxon>
        <taxon>Magnoliopsida</taxon>
        <taxon>eudicotyledons</taxon>
        <taxon>Gunneridae</taxon>
        <taxon>Pentapetalae</taxon>
        <taxon>rosids</taxon>
        <taxon>fabids</taxon>
        <taxon>Cucurbitales</taxon>
        <taxon>Cucurbitaceae</taxon>
        <taxon>Cucurbiteae</taxon>
        <taxon>Cucurbita</taxon>
    </lineage>
</organism>
<keyword evidence="1" id="KW-1185">Reference proteome</keyword>
<name>A0A6J1GZH1_CUCMO</name>
<dbReference type="PANTHER" id="PTHR33103:SF19">
    <property type="entry name" value="OS09G0544700 PROTEIN"/>
    <property type="match status" value="1"/>
</dbReference>
<dbReference type="InterPro" id="IPR007750">
    <property type="entry name" value="DUF674"/>
</dbReference>
<dbReference type="KEGG" id="cmos:111458549"/>
<proteinExistence type="predicted"/>
<dbReference type="PANTHER" id="PTHR33103">
    <property type="entry name" value="OS01G0153900 PROTEIN"/>
    <property type="match status" value="1"/>
</dbReference>
<dbReference type="AlphaFoldDB" id="A0A6J1GZH1"/>
<evidence type="ECO:0000313" key="1">
    <source>
        <dbReference type="Proteomes" id="UP000504609"/>
    </source>
</evidence>
<accession>A0A6J1GZH1</accession>
<dbReference type="Proteomes" id="UP000504609">
    <property type="component" value="Unplaced"/>
</dbReference>
<protein>
    <submittedName>
        <fullName evidence="2">Uncharacterized protein LOC111458549</fullName>
    </submittedName>
</protein>
<dbReference type="RefSeq" id="XP_022957060.1">
    <property type="nucleotide sequence ID" value="XM_023101292.1"/>
</dbReference>
<reference evidence="2" key="1">
    <citation type="submission" date="2025-08" db="UniProtKB">
        <authorList>
            <consortium name="RefSeq"/>
        </authorList>
    </citation>
    <scope>IDENTIFICATION</scope>
    <source>
        <tissue evidence="2">Young leaves</tissue>
    </source>
</reference>